<dbReference type="PANTHER" id="PTHR43877">
    <property type="entry name" value="AMINOALKYLPHOSPHONATE N-ACETYLTRANSFERASE-RELATED-RELATED"/>
    <property type="match status" value="1"/>
</dbReference>
<dbReference type="EC" id="2.3.-.-" evidence="4"/>
<dbReference type="Gene3D" id="3.40.630.30">
    <property type="match status" value="1"/>
</dbReference>
<dbReference type="PROSITE" id="PS51186">
    <property type="entry name" value="GNAT"/>
    <property type="match status" value="1"/>
</dbReference>
<name>A0ABW6GUH6_9ACTN</name>
<evidence type="ECO:0000313" key="5">
    <source>
        <dbReference type="Proteomes" id="UP001599542"/>
    </source>
</evidence>
<dbReference type="InterPro" id="IPR016181">
    <property type="entry name" value="Acyl_CoA_acyltransferase"/>
</dbReference>
<keyword evidence="5" id="KW-1185">Reference proteome</keyword>
<dbReference type="SUPFAM" id="SSF55729">
    <property type="entry name" value="Acyl-CoA N-acyltransferases (Nat)"/>
    <property type="match status" value="1"/>
</dbReference>
<evidence type="ECO:0000313" key="4">
    <source>
        <dbReference type="EMBL" id="MFE1356345.1"/>
    </source>
</evidence>
<comment type="caution">
    <text evidence="4">The sequence shown here is derived from an EMBL/GenBank/DDBJ whole genome shotgun (WGS) entry which is preliminary data.</text>
</comment>
<dbReference type="InterPro" id="IPR000182">
    <property type="entry name" value="GNAT_dom"/>
</dbReference>
<feature type="domain" description="N-acetyltransferase" evidence="3">
    <location>
        <begin position="1"/>
        <end position="157"/>
    </location>
</feature>
<dbReference type="Pfam" id="PF00583">
    <property type="entry name" value="Acetyltransf_1"/>
    <property type="match status" value="1"/>
</dbReference>
<dbReference type="GO" id="GO:0016746">
    <property type="term" value="F:acyltransferase activity"/>
    <property type="evidence" value="ECO:0007669"/>
    <property type="project" value="UniProtKB-KW"/>
</dbReference>
<dbReference type="Proteomes" id="UP001599542">
    <property type="component" value="Unassembled WGS sequence"/>
</dbReference>
<gene>
    <name evidence="4" type="ORF">ACFW6T_30645</name>
</gene>
<evidence type="ECO:0000256" key="2">
    <source>
        <dbReference type="ARBA" id="ARBA00023315"/>
    </source>
</evidence>
<proteinExistence type="predicted"/>
<keyword evidence="1 4" id="KW-0808">Transferase</keyword>
<sequence>MTLPAAAPVTVPAPVAVRTDFRDARALYELSLPFLRSGALRARTPADYRRAADTFLVVRGPDGTPDACAALHVLAPEPGHPPTGVLHNLCVRSDRQGRGLGGLLVTAVLAHARRSTLSAVVTATTGDGALFTHHGFTRVPTTAAPPSWAAELDPSRGSRVFRRLL</sequence>
<organism evidence="4 5">
    <name type="scientific">Kitasatospora phosalacinea</name>
    <dbReference type="NCBI Taxonomy" id="2065"/>
    <lineage>
        <taxon>Bacteria</taxon>
        <taxon>Bacillati</taxon>
        <taxon>Actinomycetota</taxon>
        <taxon>Actinomycetes</taxon>
        <taxon>Kitasatosporales</taxon>
        <taxon>Streptomycetaceae</taxon>
        <taxon>Kitasatospora</taxon>
    </lineage>
</organism>
<keyword evidence="2 4" id="KW-0012">Acyltransferase</keyword>
<evidence type="ECO:0000259" key="3">
    <source>
        <dbReference type="PROSITE" id="PS51186"/>
    </source>
</evidence>
<dbReference type="RefSeq" id="WP_380315304.1">
    <property type="nucleotide sequence ID" value="NZ_JBHYPW010000001.1"/>
</dbReference>
<dbReference type="InterPro" id="IPR050832">
    <property type="entry name" value="Bact_Acetyltransf"/>
</dbReference>
<evidence type="ECO:0000256" key="1">
    <source>
        <dbReference type="ARBA" id="ARBA00022679"/>
    </source>
</evidence>
<dbReference type="EMBL" id="JBHYPX010000085">
    <property type="protein sequence ID" value="MFE1356345.1"/>
    <property type="molecule type" value="Genomic_DNA"/>
</dbReference>
<protein>
    <submittedName>
        <fullName evidence="4">GNAT family N-acetyltransferase</fullName>
        <ecNumber evidence="4">2.3.-.-</ecNumber>
    </submittedName>
</protein>
<dbReference type="CDD" id="cd04301">
    <property type="entry name" value="NAT_SF"/>
    <property type="match status" value="1"/>
</dbReference>
<reference evidence="4 5" key="1">
    <citation type="submission" date="2024-09" db="EMBL/GenBank/DDBJ databases">
        <title>The Natural Products Discovery Center: Release of the First 8490 Sequenced Strains for Exploring Actinobacteria Biosynthetic Diversity.</title>
        <authorList>
            <person name="Kalkreuter E."/>
            <person name="Kautsar S.A."/>
            <person name="Yang D."/>
            <person name="Bader C.D."/>
            <person name="Teijaro C.N."/>
            <person name="Fluegel L."/>
            <person name="Davis C.M."/>
            <person name="Simpson J.R."/>
            <person name="Lauterbach L."/>
            <person name="Steele A.D."/>
            <person name="Gui C."/>
            <person name="Meng S."/>
            <person name="Li G."/>
            <person name="Viehrig K."/>
            <person name="Ye F."/>
            <person name="Su P."/>
            <person name="Kiefer A.F."/>
            <person name="Nichols A."/>
            <person name="Cepeda A.J."/>
            <person name="Yan W."/>
            <person name="Fan B."/>
            <person name="Jiang Y."/>
            <person name="Adhikari A."/>
            <person name="Zheng C.-J."/>
            <person name="Schuster L."/>
            <person name="Cowan T.M."/>
            <person name="Smanski M.J."/>
            <person name="Chevrette M.G."/>
            <person name="De Carvalho L.P.S."/>
            <person name="Shen B."/>
        </authorList>
    </citation>
    <scope>NUCLEOTIDE SEQUENCE [LARGE SCALE GENOMIC DNA]</scope>
    <source>
        <strain evidence="4 5">NPDC058753</strain>
    </source>
</reference>
<accession>A0ABW6GUH6</accession>